<dbReference type="RefSeq" id="WP_036268018.1">
    <property type="nucleotide sequence ID" value="NZ_LMTZ01000071.1"/>
</dbReference>
<sequence>MGKRRQQSFDLTQEKSLLNICPRQPWLTSHELGWDGIQVQCHRQPAYEYPEISCQQHAIFVGTNTLDLRMEHTILGKRQISQVMDGEVATIPANVESKSNCISKRDYDFIVLLLTPFQFANIAHEALDCDRVELIPHFLQPDPLIHGIALALKSELKLQKQANQLYVNSLTTSLSIHLIKNYSTFKGPLQEYEGGLPKYKLKQVIEYINSHIDREIKLTEIATMVDMSKYYFLRLFKQSMGVTPHQYLIQQRMEKAKQLLKQEKVSIVEVAAECGFSNQSHFARVFNKNTGLTPRAYRKNR</sequence>
<dbReference type="SUPFAM" id="SSF46689">
    <property type="entry name" value="Homeodomain-like"/>
    <property type="match status" value="2"/>
</dbReference>
<dbReference type="InterPro" id="IPR018060">
    <property type="entry name" value="HTH_AraC"/>
</dbReference>
<comment type="caution">
    <text evidence="5">The sequence shown here is derived from an EMBL/GenBank/DDBJ whole genome shotgun (WGS) entry which is preliminary data.</text>
</comment>
<gene>
    <name evidence="5" type="ORF">BC008_00530</name>
</gene>
<keyword evidence="3" id="KW-0804">Transcription</keyword>
<dbReference type="Proteomes" id="UP000053372">
    <property type="component" value="Unassembled WGS sequence"/>
</dbReference>
<evidence type="ECO:0000256" key="3">
    <source>
        <dbReference type="ARBA" id="ARBA00023163"/>
    </source>
</evidence>
<dbReference type="Pfam" id="PF12833">
    <property type="entry name" value="HTH_18"/>
    <property type="match status" value="1"/>
</dbReference>
<evidence type="ECO:0000313" key="6">
    <source>
        <dbReference type="Proteomes" id="UP000053372"/>
    </source>
</evidence>
<accession>A0A0V7ZVA6</accession>
<keyword evidence="6" id="KW-1185">Reference proteome</keyword>
<dbReference type="EMBL" id="LMTZ01000071">
    <property type="protein sequence ID" value="KST68279.1"/>
    <property type="molecule type" value="Genomic_DNA"/>
</dbReference>
<dbReference type="PROSITE" id="PS00041">
    <property type="entry name" value="HTH_ARAC_FAMILY_1"/>
    <property type="match status" value="1"/>
</dbReference>
<dbReference type="GO" id="GO:0003700">
    <property type="term" value="F:DNA-binding transcription factor activity"/>
    <property type="evidence" value="ECO:0007669"/>
    <property type="project" value="InterPro"/>
</dbReference>
<keyword evidence="1" id="KW-0805">Transcription regulation</keyword>
<dbReference type="OrthoDB" id="516605at2"/>
<evidence type="ECO:0000256" key="2">
    <source>
        <dbReference type="ARBA" id="ARBA00023125"/>
    </source>
</evidence>
<reference evidence="5 6" key="1">
    <citation type="journal article" date="2015" name="Genome Announc.">
        <title>Draft Genome of the Euendolithic (true boring) Cyanobacterium Mastigocoleus testarum strain BC008.</title>
        <authorList>
            <person name="Guida B.S."/>
            <person name="Garcia-Pichel F."/>
        </authorList>
    </citation>
    <scope>NUCLEOTIDE SEQUENCE [LARGE SCALE GENOMIC DNA]</scope>
    <source>
        <strain evidence="5 6">BC008</strain>
    </source>
</reference>
<dbReference type="PROSITE" id="PS01124">
    <property type="entry name" value="HTH_ARAC_FAMILY_2"/>
    <property type="match status" value="1"/>
</dbReference>
<name>A0A0V7ZVA6_9CYAN</name>
<dbReference type="AlphaFoldDB" id="A0A0V7ZVA6"/>
<dbReference type="PANTHER" id="PTHR46796">
    <property type="entry name" value="HTH-TYPE TRANSCRIPTIONAL ACTIVATOR RHAS-RELATED"/>
    <property type="match status" value="1"/>
</dbReference>
<evidence type="ECO:0000256" key="1">
    <source>
        <dbReference type="ARBA" id="ARBA00023015"/>
    </source>
</evidence>
<proteinExistence type="predicted"/>
<dbReference type="GO" id="GO:0043565">
    <property type="term" value="F:sequence-specific DNA binding"/>
    <property type="evidence" value="ECO:0007669"/>
    <property type="project" value="InterPro"/>
</dbReference>
<dbReference type="InterPro" id="IPR020449">
    <property type="entry name" value="Tscrpt_reg_AraC-type_HTH"/>
</dbReference>
<evidence type="ECO:0000259" key="4">
    <source>
        <dbReference type="PROSITE" id="PS01124"/>
    </source>
</evidence>
<evidence type="ECO:0000313" key="5">
    <source>
        <dbReference type="EMBL" id="KST68279.1"/>
    </source>
</evidence>
<protein>
    <recommendedName>
        <fullName evidence="4">HTH araC/xylS-type domain-containing protein</fullName>
    </recommendedName>
</protein>
<organism evidence="5 6">
    <name type="scientific">Mastigocoleus testarum BC008</name>
    <dbReference type="NCBI Taxonomy" id="371196"/>
    <lineage>
        <taxon>Bacteria</taxon>
        <taxon>Bacillati</taxon>
        <taxon>Cyanobacteriota</taxon>
        <taxon>Cyanophyceae</taxon>
        <taxon>Nostocales</taxon>
        <taxon>Hapalosiphonaceae</taxon>
        <taxon>Mastigocoleus</taxon>
    </lineage>
</organism>
<dbReference type="PANTHER" id="PTHR46796:SF6">
    <property type="entry name" value="ARAC SUBFAMILY"/>
    <property type="match status" value="1"/>
</dbReference>
<dbReference type="InterPro" id="IPR050204">
    <property type="entry name" value="AraC_XylS_family_regulators"/>
</dbReference>
<dbReference type="InterPro" id="IPR009057">
    <property type="entry name" value="Homeodomain-like_sf"/>
</dbReference>
<dbReference type="InterPro" id="IPR018062">
    <property type="entry name" value="HTH_AraC-typ_CS"/>
</dbReference>
<dbReference type="PRINTS" id="PR00032">
    <property type="entry name" value="HTHARAC"/>
</dbReference>
<dbReference type="Gene3D" id="1.10.10.60">
    <property type="entry name" value="Homeodomain-like"/>
    <property type="match status" value="2"/>
</dbReference>
<dbReference type="SMART" id="SM00342">
    <property type="entry name" value="HTH_ARAC"/>
    <property type="match status" value="1"/>
</dbReference>
<keyword evidence="2" id="KW-0238">DNA-binding</keyword>
<feature type="domain" description="HTH araC/xylS-type" evidence="4">
    <location>
        <begin position="202"/>
        <end position="300"/>
    </location>
</feature>